<keyword evidence="1" id="KW-1133">Transmembrane helix</keyword>
<feature type="transmembrane region" description="Helical" evidence="1">
    <location>
        <begin position="15"/>
        <end position="32"/>
    </location>
</feature>
<gene>
    <name evidence="2" type="ORF">A2918_03940</name>
</gene>
<reference evidence="2 3" key="1">
    <citation type="journal article" date="2016" name="Nat. Commun.">
        <title>Thousands of microbial genomes shed light on interconnected biogeochemical processes in an aquifer system.</title>
        <authorList>
            <person name="Anantharaman K."/>
            <person name="Brown C.T."/>
            <person name="Hug L.A."/>
            <person name="Sharon I."/>
            <person name="Castelle C.J."/>
            <person name="Probst A.J."/>
            <person name="Thomas B.C."/>
            <person name="Singh A."/>
            <person name="Wilkins M.J."/>
            <person name="Karaoz U."/>
            <person name="Brodie E.L."/>
            <person name="Williams K.H."/>
            <person name="Hubbard S.S."/>
            <person name="Banfield J.F."/>
        </authorList>
    </citation>
    <scope>NUCLEOTIDE SEQUENCE [LARGE SCALE GENOMIC DNA]</scope>
</reference>
<keyword evidence="1" id="KW-0472">Membrane</keyword>
<dbReference type="EMBL" id="MGKI01000004">
    <property type="protein sequence ID" value="OGN23160.1"/>
    <property type="molecule type" value="Genomic_DNA"/>
</dbReference>
<protein>
    <recommendedName>
        <fullName evidence="4">DUF4430 domain-containing protein</fullName>
    </recommendedName>
</protein>
<organism evidence="2 3">
    <name type="scientific">Candidatus Yanofskybacteria bacterium RIFCSPLOWO2_01_FULL_42_49</name>
    <dbReference type="NCBI Taxonomy" id="1802694"/>
    <lineage>
        <taxon>Bacteria</taxon>
        <taxon>Candidatus Yanofskyibacteriota</taxon>
    </lineage>
</organism>
<evidence type="ECO:0000313" key="2">
    <source>
        <dbReference type="EMBL" id="OGN23160.1"/>
    </source>
</evidence>
<sequence length="145" mass="16399">MNSKKYPDTFISETLLVQVILVVVVVGIVVFFDKLSNGEWFSVDDGSKREATLIIDFDNMRRTFEGEVIEEMTILDALNASVTAGQIKLTYTVDDNNHTSVAEIDGHSAVFGKNFFFYLNEKKIHTKDLNRTFVDPGDKITIKLE</sequence>
<comment type="caution">
    <text evidence="2">The sequence shown here is derived from an EMBL/GenBank/DDBJ whole genome shotgun (WGS) entry which is preliminary data.</text>
</comment>
<evidence type="ECO:0008006" key="4">
    <source>
        <dbReference type="Google" id="ProtNLM"/>
    </source>
</evidence>
<evidence type="ECO:0000256" key="1">
    <source>
        <dbReference type="SAM" id="Phobius"/>
    </source>
</evidence>
<dbReference type="Proteomes" id="UP000178227">
    <property type="component" value="Unassembled WGS sequence"/>
</dbReference>
<proteinExistence type="predicted"/>
<dbReference type="STRING" id="1802694.A2918_03940"/>
<evidence type="ECO:0000313" key="3">
    <source>
        <dbReference type="Proteomes" id="UP000178227"/>
    </source>
</evidence>
<name>A0A1F8GDQ2_9BACT</name>
<dbReference type="AlphaFoldDB" id="A0A1F8GDQ2"/>
<keyword evidence="1" id="KW-0812">Transmembrane</keyword>
<accession>A0A1F8GDQ2</accession>